<accession>A0A3M7Q2E4</accession>
<reference evidence="1 2" key="1">
    <citation type="journal article" date="2018" name="Sci. Rep.">
        <title>Genomic signatures of local adaptation to the degree of environmental predictability in rotifers.</title>
        <authorList>
            <person name="Franch-Gras L."/>
            <person name="Hahn C."/>
            <person name="Garcia-Roger E.M."/>
            <person name="Carmona M.J."/>
            <person name="Serra M."/>
            <person name="Gomez A."/>
        </authorList>
    </citation>
    <scope>NUCLEOTIDE SEQUENCE [LARGE SCALE GENOMIC DNA]</scope>
    <source>
        <strain evidence="1">HYR1</strain>
    </source>
</reference>
<evidence type="ECO:0000313" key="1">
    <source>
        <dbReference type="EMBL" id="RNA05384.1"/>
    </source>
</evidence>
<keyword evidence="2" id="KW-1185">Reference proteome</keyword>
<dbReference type="AlphaFoldDB" id="A0A3M7Q2E4"/>
<comment type="caution">
    <text evidence="1">The sequence shown here is derived from an EMBL/GenBank/DDBJ whole genome shotgun (WGS) entry which is preliminary data.</text>
</comment>
<name>A0A3M7Q2E4_BRAPC</name>
<organism evidence="1 2">
    <name type="scientific">Brachionus plicatilis</name>
    <name type="common">Marine rotifer</name>
    <name type="synonym">Brachionus muelleri</name>
    <dbReference type="NCBI Taxonomy" id="10195"/>
    <lineage>
        <taxon>Eukaryota</taxon>
        <taxon>Metazoa</taxon>
        <taxon>Spiralia</taxon>
        <taxon>Gnathifera</taxon>
        <taxon>Rotifera</taxon>
        <taxon>Eurotatoria</taxon>
        <taxon>Monogononta</taxon>
        <taxon>Pseudotrocha</taxon>
        <taxon>Ploima</taxon>
        <taxon>Brachionidae</taxon>
        <taxon>Brachionus</taxon>
    </lineage>
</organism>
<gene>
    <name evidence="1" type="ORF">BpHYR1_032645</name>
</gene>
<dbReference type="EMBL" id="REGN01007745">
    <property type="protein sequence ID" value="RNA05384.1"/>
    <property type="molecule type" value="Genomic_DNA"/>
</dbReference>
<evidence type="ECO:0000313" key="2">
    <source>
        <dbReference type="Proteomes" id="UP000276133"/>
    </source>
</evidence>
<protein>
    <submittedName>
        <fullName evidence="1">Uncharacterized protein</fullName>
    </submittedName>
</protein>
<sequence length="67" mass="7825">MYQLLQFTEHMCPIRTETVVSDDEMQMVLDMSSFKFLNIANEKICHAKLKILSSKKYDSSYTNISID</sequence>
<dbReference type="Proteomes" id="UP000276133">
    <property type="component" value="Unassembled WGS sequence"/>
</dbReference>
<proteinExistence type="predicted"/>